<name>A0A657M022_9HYPH</name>
<proteinExistence type="predicted"/>
<keyword evidence="2" id="KW-1185">Reference proteome</keyword>
<organism evidence="1 2">
    <name type="scientific">Pararhizobium antarcticum</name>
    <dbReference type="NCBI Taxonomy" id="1798805"/>
    <lineage>
        <taxon>Bacteria</taxon>
        <taxon>Pseudomonadati</taxon>
        <taxon>Pseudomonadota</taxon>
        <taxon>Alphaproteobacteria</taxon>
        <taxon>Hyphomicrobiales</taxon>
        <taxon>Rhizobiaceae</taxon>
        <taxon>Rhizobium/Agrobacterium group</taxon>
        <taxon>Pararhizobium</taxon>
    </lineage>
</organism>
<reference evidence="1 2" key="1">
    <citation type="submission" date="2016-02" db="EMBL/GenBank/DDBJ databases">
        <title>Genome sequencing of a beta-galactosidase producing bacteria Rhizobium sp. 59.</title>
        <authorList>
            <person name="Wang D."/>
            <person name="Kot W."/>
            <person name="Qin Y."/>
            <person name="Hansen L."/>
            <person name="Naqvi K."/>
            <person name="Rensing C."/>
        </authorList>
    </citation>
    <scope>NUCLEOTIDE SEQUENCE [LARGE SCALE GENOMIC DNA]</scope>
    <source>
        <strain evidence="1 2">59</strain>
    </source>
</reference>
<dbReference type="AlphaFoldDB" id="A0A657M022"/>
<sequence>MSEYFPQRAKYISLQNTRLSFRKPCLPQPSTIDQVSRTACEKAIKRRILWLLRVGMRAETGHKLHVDFAAMRHASDNGSGHIAGRTFAEPMCSPSFGTIEETQT</sequence>
<evidence type="ECO:0000313" key="1">
    <source>
        <dbReference type="EMBL" id="OJG01433.1"/>
    </source>
</evidence>
<dbReference type="Proteomes" id="UP000182661">
    <property type="component" value="Unassembled WGS sequence"/>
</dbReference>
<dbReference type="RefSeq" id="WP_071830869.1">
    <property type="nucleotide sequence ID" value="NZ_LSRP01000001.1"/>
</dbReference>
<accession>A0A657M022</accession>
<evidence type="ECO:0000313" key="2">
    <source>
        <dbReference type="Proteomes" id="UP000182661"/>
    </source>
</evidence>
<dbReference type="EMBL" id="LSRP01000001">
    <property type="protein sequence ID" value="OJG01433.1"/>
    <property type="molecule type" value="Genomic_DNA"/>
</dbReference>
<protein>
    <submittedName>
        <fullName evidence="1">Uncharacterized protein</fullName>
    </submittedName>
</protein>
<gene>
    <name evidence="1" type="ORF">AX760_00495</name>
</gene>
<comment type="caution">
    <text evidence="1">The sequence shown here is derived from an EMBL/GenBank/DDBJ whole genome shotgun (WGS) entry which is preliminary data.</text>
</comment>